<keyword evidence="1" id="KW-0732">Signal</keyword>
<dbReference type="EMBL" id="JABBWK010000001">
    <property type="protein sequence ID" value="KAG1908552.1"/>
    <property type="molecule type" value="Genomic_DNA"/>
</dbReference>
<dbReference type="RefSeq" id="XP_041234127.1">
    <property type="nucleotide sequence ID" value="XM_041370840.1"/>
</dbReference>
<name>A0AAD4EM00_9AGAM</name>
<dbReference type="GeneID" id="64665138"/>
<feature type="signal peptide" evidence="1">
    <location>
        <begin position="1"/>
        <end position="18"/>
    </location>
</feature>
<dbReference type="AlphaFoldDB" id="A0AAD4EM00"/>
<evidence type="ECO:0000313" key="3">
    <source>
        <dbReference type="Proteomes" id="UP001195769"/>
    </source>
</evidence>
<evidence type="ECO:0000313" key="2">
    <source>
        <dbReference type="EMBL" id="KAG1908552.1"/>
    </source>
</evidence>
<comment type="caution">
    <text evidence="2">The sequence shown here is derived from an EMBL/GenBank/DDBJ whole genome shotgun (WGS) entry which is preliminary data.</text>
</comment>
<organism evidence="2 3">
    <name type="scientific">Suillus fuscotomentosus</name>
    <dbReference type="NCBI Taxonomy" id="1912939"/>
    <lineage>
        <taxon>Eukaryota</taxon>
        <taxon>Fungi</taxon>
        <taxon>Dikarya</taxon>
        <taxon>Basidiomycota</taxon>
        <taxon>Agaricomycotina</taxon>
        <taxon>Agaricomycetes</taxon>
        <taxon>Agaricomycetidae</taxon>
        <taxon>Boletales</taxon>
        <taxon>Suillineae</taxon>
        <taxon>Suillaceae</taxon>
        <taxon>Suillus</taxon>
    </lineage>
</organism>
<keyword evidence="3" id="KW-1185">Reference proteome</keyword>
<proteinExistence type="predicted"/>
<feature type="chain" id="PRO_5042132103" description="Secreted protein" evidence="1">
    <location>
        <begin position="19"/>
        <end position="130"/>
    </location>
</feature>
<evidence type="ECO:0000256" key="1">
    <source>
        <dbReference type="SAM" id="SignalP"/>
    </source>
</evidence>
<accession>A0AAD4EM00</accession>
<reference evidence="2" key="1">
    <citation type="journal article" date="2020" name="New Phytol.">
        <title>Comparative genomics reveals dynamic genome evolution in host specialist ectomycorrhizal fungi.</title>
        <authorList>
            <person name="Lofgren L.A."/>
            <person name="Nguyen N.H."/>
            <person name="Vilgalys R."/>
            <person name="Ruytinx J."/>
            <person name="Liao H.L."/>
            <person name="Branco S."/>
            <person name="Kuo A."/>
            <person name="LaButti K."/>
            <person name="Lipzen A."/>
            <person name="Andreopoulos W."/>
            <person name="Pangilinan J."/>
            <person name="Riley R."/>
            <person name="Hundley H."/>
            <person name="Na H."/>
            <person name="Barry K."/>
            <person name="Grigoriev I.V."/>
            <person name="Stajich J.E."/>
            <person name="Kennedy P.G."/>
        </authorList>
    </citation>
    <scope>NUCLEOTIDE SEQUENCE</scope>
    <source>
        <strain evidence="2">FC203</strain>
    </source>
</reference>
<gene>
    <name evidence="2" type="ORF">F5891DRAFT_18867</name>
</gene>
<evidence type="ECO:0008006" key="4">
    <source>
        <dbReference type="Google" id="ProtNLM"/>
    </source>
</evidence>
<protein>
    <recommendedName>
        <fullName evidence="4">Secreted protein</fullName>
    </recommendedName>
</protein>
<dbReference type="Proteomes" id="UP001195769">
    <property type="component" value="Unassembled WGS sequence"/>
</dbReference>
<sequence length="130" mass="14950">MSLTLTLLISLACTGTAANTLYRLYFSALYVIAQAFIVSNKQMSWEYMCNKAWIINLFSFPRLLLPLTLPTIRHILDPPRFFHLTSMFGDLSYQQSSAQKIPTNTPLLAHARRQLPIHQSRLEETLEISY</sequence>